<feature type="transmembrane region" description="Helical" evidence="2">
    <location>
        <begin position="361"/>
        <end position="381"/>
    </location>
</feature>
<accession>A0A238YT31</accession>
<dbReference type="InterPro" id="IPR018674">
    <property type="entry name" value="DUF2142_membrane"/>
</dbReference>
<keyword evidence="2" id="KW-1133">Transmembrane helix</keyword>
<feature type="transmembrane region" description="Helical" evidence="2">
    <location>
        <begin position="388"/>
        <end position="408"/>
    </location>
</feature>
<feature type="transmembrane region" description="Helical" evidence="2">
    <location>
        <begin position="158"/>
        <end position="178"/>
    </location>
</feature>
<reference evidence="3 4" key="1">
    <citation type="submission" date="2017-06" db="EMBL/GenBank/DDBJ databases">
        <authorList>
            <person name="Kim H.J."/>
            <person name="Triplett B.A."/>
        </authorList>
    </citation>
    <scope>NUCLEOTIDE SEQUENCE [LARGE SCALE GENOMIC DNA]</scope>
    <source>
        <strain evidence="3 4">DSM 44272</strain>
    </source>
</reference>
<organism evidence="3 4">
    <name type="scientific">Blastococcus mobilis</name>
    <dbReference type="NCBI Taxonomy" id="1938746"/>
    <lineage>
        <taxon>Bacteria</taxon>
        <taxon>Bacillati</taxon>
        <taxon>Actinomycetota</taxon>
        <taxon>Actinomycetes</taxon>
        <taxon>Geodermatophilales</taxon>
        <taxon>Geodermatophilaceae</taxon>
        <taxon>Blastococcus</taxon>
    </lineage>
</organism>
<feature type="transmembrane region" description="Helical" evidence="2">
    <location>
        <begin position="420"/>
        <end position="440"/>
    </location>
</feature>
<evidence type="ECO:0000313" key="3">
    <source>
        <dbReference type="EMBL" id="SNR73851.1"/>
    </source>
</evidence>
<feature type="transmembrane region" description="Helical" evidence="2">
    <location>
        <begin position="295"/>
        <end position="315"/>
    </location>
</feature>
<proteinExistence type="predicted"/>
<keyword evidence="2" id="KW-0472">Membrane</keyword>
<dbReference type="Pfam" id="PF09913">
    <property type="entry name" value="DUF2142"/>
    <property type="match status" value="1"/>
</dbReference>
<feature type="transmembrane region" description="Helical" evidence="2">
    <location>
        <begin position="38"/>
        <end position="57"/>
    </location>
</feature>
<dbReference type="RefSeq" id="WP_089337935.1">
    <property type="nucleotide sequence ID" value="NZ_FZNO01000022.1"/>
</dbReference>
<keyword evidence="4" id="KW-1185">Reference proteome</keyword>
<protein>
    <submittedName>
        <fullName evidence="3">Predicted membrane protein</fullName>
    </submittedName>
</protein>
<gene>
    <name evidence="3" type="ORF">SAMN06272737_12216</name>
</gene>
<dbReference type="AlphaFoldDB" id="A0A238YT31"/>
<feature type="transmembrane region" description="Helical" evidence="2">
    <location>
        <begin position="266"/>
        <end position="283"/>
    </location>
</feature>
<evidence type="ECO:0000313" key="4">
    <source>
        <dbReference type="Proteomes" id="UP000198403"/>
    </source>
</evidence>
<evidence type="ECO:0000256" key="2">
    <source>
        <dbReference type="SAM" id="Phobius"/>
    </source>
</evidence>
<dbReference type="OrthoDB" id="3218260at2"/>
<feature type="transmembrane region" description="Helical" evidence="2">
    <location>
        <begin position="190"/>
        <end position="209"/>
    </location>
</feature>
<dbReference type="EMBL" id="FZNO01000022">
    <property type="protein sequence ID" value="SNR73851.1"/>
    <property type="molecule type" value="Genomic_DNA"/>
</dbReference>
<feature type="transmembrane region" description="Helical" evidence="2">
    <location>
        <begin position="452"/>
        <end position="472"/>
    </location>
</feature>
<feature type="region of interest" description="Disordered" evidence="1">
    <location>
        <begin position="1"/>
        <end position="31"/>
    </location>
</feature>
<feature type="transmembrane region" description="Helical" evidence="2">
    <location>
        <begin position="492"/>
        <end position="511"/>
    </location>
</feature>
<name>A0A238YT31_9ACTN</name>
<evidence type="ECO:0000256" key="1">
    <source>
        <dbReference type="SAM" id="MobiDB-lite"/>
    </source>
</evidence>
<dbReference type="Proteomes" id="UP000198403">
    <property type="component" value="Unassembled WGS sequence"/>
</dbReference>
<sequence length="534" mass="56616">MSRALGGADRSAPLRDEAPVPATSSERRTRRRGRAGRAAWWAAFAVLSMLGGLWAVADPVFSVPDEPAHVVYAAAIVRGEFFAPTEGIDTTVTVPRTYADAHTAGACFIFDGAVPAGCAEPFVAQDGTAEVVTTAGRYPPAYYLYAGSATLLADGATAIYLMRFLTVLLCAALLASAFSSARETRSPWPVTGIVLACTPMVLFFTGAVNPQGPELAAGIGLWSAGLALLTTSADRSDSGRSRVPPRLVARCVAAAAVLSVIRPLSIVWLGLIVLVVLLARATGPSVRELLRSRSLIAGGIGIGVLVAVSAVWIVYRDALRQWARPTDLEFERAALFSVSKLDLELHEMVGVFGWLDNWAPGAVYILWFAAVGTLVALALAVGTRRERLALASIVLISLVVPVLSELSSYRESAFAWQGRYILAFSAGLVVLSGYVLVGTMPPVIAARVARGLVVAAGVAHVVAFIGNLNRYVHGIHGFWFIDEPGWRPPLPAGLLILAFLVTIGVALFLLLRVLAERDAPEPDAFARGETVVLR</sequence>
<keyword evidence="2" id="KW-0812">Transmembrane</keyword>